<dbReference type="SMART" id="SM00408">
    <property type="entry name" value="IGc2"/>
    <property type="match status" value="1"/>
</dbReference>
<feature type="chain" id="PRO_5041358052" description="Ig-like domain-containing protein" evidence="4">
    <location>
        <begin position="22"/>
        <end position="310"/>
    </location>
</feature>
<dbReference type="EMBL" id="JAUCMV010000003">
    <property type="protein sequence ID" value="KAK0409571.1"/>
    <property type="molecule type" value="Genomic_DNA"/>
</dbReference>
<gene>
    <name evidence="6" type="ORF">QR680_004629</name>
</gene>
<evidence type="ECO:0000256" key="3">
    <source>
        <dbReference type="SAM" id="Phobius"/>
    </source>
</evidence>
<evidence type="ECO:0000313" key="6">
    <source>
        <dbReference type="EMBL" id="KAK0409571.1"/>
    </source>
</evidence>
<name>A0AA39HQR1_9BILA</name>
<sequence>MVCQRLLLAVLTLSIAGHVAGKDVDVVAQGSVGLVFPAKTAISTAEKPLTANVGELWCQAYREATEKAEVIDNARFLHITGHQTHAAELRNGHQRAFLAFHNATLTAAGKYKCDLTLGSGDRVGGNMFIYMRPVFHDSRQNIEFVEERENFTVIAKPVYVKPQNTAVLRCPVLGYPKPDVEWYKGSDVVVPSDRMRLNGTHLEIHDATTDDEGIYRCVASNKFSTLIDEGPEFTFQSSLEQELRISSWPGWIFPLILIILMIILLILIIYGCAFCKRRMSHADNYDVAKREKKLRAVEEQRLHDESDAED</sequence>
<dbReference type="Gene3D" id="2.60.40.10">
    <property type="entry name" value="Immunoglobulins"/>
    <property type="match status" value="1"/>
</dbReference>
<dbReference type="InterPro" id="IPR036179">
    <property type="entry name" value="Ig-like_dom_sf"/>
</dbReference>
<evidence type="ECO:0000256" key="1">
    <source>
        <dbReference type="ARBA" id="ARBA00022737"/>
    </source>
</evidence>
<feature type="transmembrane region" description="Helical" evidence="3">
    <location>
        <begin position="248"/>
        <end position="270"/>
    </location>
</feature>
<dbReference type="Pfam" id="PF07679">
    <property type="entry name" value="I-set"/>
    <property type="match status" value="1"/>
</dbReference>
<dbReference type="InterPro" id="IPR007110">
    <property type="entry name" value="Ig-like_dom"/>
</dbReference>
<dbReference type="Proteomes" id="UP001175271">
    <property type="component" value="Unassembled WGS sequence"/>
</dbReference>
<dbReference type="GO" id="GO:0016020">
    <property type="term" value="C:membrane"/>
    <property type="evidence" value="ECO:0007669"/>
    <property type="project" value="UniProtKB-SubCell"/>
</dbReference>
<dbReference type="SUPFAM" id="SSF48726">
    <property type="entry name" value="Immunoglobulin"/>
    <property type="match status" value="1"/>
</dbReference>
<dbReference type="AlphaFoldDB" id="A0AA39HQR1"/>
<dbReference type="Pfam" id="PF26428">
    <property type="entry name" value="Zwei_Ig_N"/>
    <property type="match status" value="1"/>
</dbReference>
<dbReference type="SMART" id="SM00409">
    <property type="entry name" value="IG"/>
    <property type="match status" value="1"/>
</dbReference>
<keyword evidence="7" id="KW-1185">Reference proteome</keyword>
<dbReference type="InterPro" id="IPR058814">
    <property type="entry name" value="ZIG1/7_N"/>
</dbReference>
<dbReference type="PROSITE" id="PS50835">
    <property type="entry name" value="IG_LIKE"/>
    <property type="match status" value="1"/>
</dbReference>
<keyword evidence="3" id="KW-0812">Transmembrane</keyword>
<dbReference type="PANTHER" id="PTHR44170">
    <property type="entry name" value="PROTEIN SIDEKICK"/>
    <property type="match status" value="1"/>
</dbReference>
<organism evidence="6 7">
    <name type="scientific">Steinernema hermaphroditum</name>
    <dbReference type="NCBI Taxonomy" id="289476"/>
    <lineage>
        <taxon>Eukaryota</taxon>
        <taxon>Metazoa</taxon>
        <taxon>Ecdysozoa</taxon>
        <taxon>Nematoda</taxon>
        <taxon>Chromadorea</taxon>
        <taxon>Rhabditida</taxon>
        <taxon>Tylenchina</taxon>
        <taxon>Panagrolaimomorpha</taxon>
        <taxon>Strongyloidoidea</taxon>
        <taxon>Steinernematidae</taxon>
        <taxon>Steinernema</taxon>
    </lineage>
</organism>
<feature type="domain" description="Ig-like" evidence="5">
    <location>
        <begin position="149"/>
        <end position="234"/>
    </location>
</feature>
<dbReference type="InterPro" id="IPR003599">
    <property type="entry name" value="Ig_sub"/>
</dbReference>
<keyword evidence="4" id="KW-0732">Signal</keyword>
<dbReference type="InterPro" id="IPR013098">
    <property type="entry name" value="Ig_I-set"/>
</dbReference>
<protein>
    <recommendedName>
        <fullName evidence="5">Ig-like domain-containing protein</fullName>
    </recommendedName>
</protein>
<comment type="caution">
    <text evidence="6">The sequence shown here is derived from an EMBL/GenBank/DDBJ whole genome shotgun (WGS) entry which is preliminary data.</text>
</comment>
<evidence type="ECO:0000259" key="5">
    <source>
        <dbReference type="PROSITE" id="PS50835"/>
    </source>
</evidence>
<proteinExistence type="predicted"/>
<dbReference type="PANTHER" id="PTHR44170:SF6">
    <property type="entry name" value="CONTACTIN"/>
    <property type="match status" value="1"/>
</dbReference>
<keyword evidence="2" id="KW-1015">Disulfide bond</keyword>
<keyword evidence="3" id="KW-1133">Transmembrane helix</keyword>
<evidence type="ECO:0000313" key="7">
    <source>
        <dbReference type="Proteomes" id="UP001175271"/>
    </source>
</evidence>
<keyword evidence="3" id="KW-0472">Membrane</keyword>
<dbReference type="CDD" id="cd00096">
    <property type="entry name" value="Ig"/>
    <property type="match status" value="1"/>
</dbReference>
<evidence type="ECO:0000256" key="2">
    <source>
        <dbReference type="ARBA" id="ARBA00023157"/>
    </source>
</evidence>
<accession>A0AA39HQR1</accession>
<feature type="signal peptide" evidence="4">
    <location>
        <begin position="1"/>
        <end position="21"/>
    </location>
</feature>
<reference evidence="6" key="1">
    <citation type="submission" date="2023-06" db="EMBL/GenBank/DDBJ databases">
        <title>Genomic analysis of the entomopathogenic nematode Steinernema hermaphroditum.</title>
        <authorList>
            <person name="Schwarz E.M."/>
            <person name="Heppert J.K."/>
            <person name="Baniya A."/>
            <person name="Schwartz H.T."/>
            <person name="Tan C.-H."/>
            <person name="Antoshechkin I."/>
            <person name="Sternberg P.W."/>
            <person name="Goodrich-Blair H."/>
            <person name="Dillman A.R."/>
        </authorList>
    </citation>
    <scope>NUCLEOTIDE SEQUENCE</scope>
    <source>
        <strain evidence="6">PS9179</strain>
        <tissue evidence="6">Whole animal</tissue>
    </source>
</reference>
<dbReference type="InterPro" id="IPR003598">
    <property type="entry name" value="Ig_sub2"/>
</dbReference>
<dbReference type="InterPro" id="IPR013783">
    <property type="entry name" value="Ig-like_fold"/>
</dbReference>
<keyword evidence="1" id="KW-0677">Repeat</keyword>
<dbReference type="GO" id="GO:0098609">
    <property type="term" value="P:cell-cell adhesion"/>
    <property type="evidence" value="ECO:0007669"/>
    <property type="project" value="TreeGrafter"/>
</dbReference>
<evidence type="ECO:0000256" key="4">
    <source>
        <dbReference type="SAM" id="SignalP"/>
    </source>
</evidence>